<name>A0A183ICT9_9BILA</name>
<dbReference type="EMBL" id="UZAM01006824">
    <property type="protein sequence ID" value="VDO94323.1"/>
    <property type="molecule type" value="Genomic_DNA"/>
</dbReference>
<accession>A0A183ICT9</accession>
<organism evidence="3">
    <name type="scientific">Soboliphyme baturini</name>
    <dbReference type="NCBI Taxonomy" id="241478"/>
    <lineage>
        <taxon>Eukaryota</taxon>
        <taxon>Metazoa</taxon>
        <taxon>Ecdysozoa</taxon>
        <taxon>Nematoda</taxon>
        <taxon>Enoplea</taxon>
        <taxon>Dorylaimia</taxon>
        <taxon>Dioctophymatida</taxon>
        <taxon>Dioctophymatoidea</taxon>
        <taxon>Soboliphymatidae</taxon>
        <taxon>Soboliphyme</taxon>
    </lineage>
</organism>
<sequence length="75" mass="8193">MEELIAKRGPYFDQFSMKYDGALNGVKLTMQWMRDVVMPSKSHGTVDKPACAMNDTGGSFGSSINSSLIRWSAGS</sequence>
<dbReference type="AlphaFoldDB" id="A0A183ICT9"/>
<dbReference type="WBParaSite" id="SBAD_0000149201-mRNA-1">
    <property type="protein sequence ID" value="SBAD_0000149201-mRNA-1"/>
    <property type="gene ID" value="SBAD_0000149201"/>
</dbReference>
<evidence type="ECO:0000313" key="3">
    <source>
        <dbReference type="WBParaSite" id="SBAD_0000149201-mRNA-1"/>
    </source>
</evidence>
<dbReference type="Proteomes" id="UP000270296">
    <property type="component" value="Unassembled WGS sequence"/>
</dbReference>
<evidence type="ECO:0000313" key="2">
    <source>
        <dbReference type="Proteomes" id="UP000270296"/>
    </source>
</evidence>
<evidence type="ECO:0000313" key="1">
    <source>
        <dbReference type="EMBL" id="VDO94323.1"/>
    </source>
</evidence>
<keyword evidence="2" id="KW-1185">Reference proteome</keyword>
<reference evidence="3" key="1">
    <citation type="submission" date="2016-06" db="UniProtKB">
        <authorList>
            <consortium name="WormBaseParasite"/>
        </authorList>
    </citation>
    <scope>IDENTIFICATION</scope>
</reference>
<reference evidence="1 2" key="2">
    <citation type="submission" date="2018-11" db="EMBL/GenBank/DDBJ databases">
        <authorList>
            <consortium name="Pathogen Informatics"/>
        </authorList>
    </citation>
    <scope>NUCLEOTIDE SEQUENCE [LARGE SCALE GENOMIC DNA]</scope>
</reference>
<protein>
    <submittedName>
        <fullName evidence="1 3">Uncharacterized protein</fullName>
    </submittedName>
</protein>
<gene>
    <name evidence="1" type="ORF">SBAD_LOCUS1433</name>
</gene>
<proteinExistence type="predicted"/>